<feature type="transmembrane region" description="Helical" evidence="1">
    <location>
        <begin position="155"/>
        <end position="183"/>
    </location>
</feature>
<reference evidence="2 3" key="1">
    <citation type="submission" date="2024-02" db="EMBL/GenBank/DDBJ databases">
        <title>First draft genome assembly of two strains of Seiridium cardinale.</title>
        <authorList>
            <person name="Emiliani G."/>
            <person name="Scali E."/>
        </authorList>
    </citation>
    <scope>NUCLEOTIDE SEQUENCE [LARGE SCALE GENOMIC DNA]</scope>
    <source>
        <strain evidence="2 3">BM-138-000479</strain>
    </source>
</reference>
<accession>A0ABR2XXY6</accession>
<evidence type="ECO:0000313" key="2">
    <source>
        <dbReference type="EMBL" id="KAK9778652.1"/>
    </source>
</evidence>
<comment type="caution">
    <text evidence="2">The sequence shown here is derived from an EMBL/GenBank/DDBJ whole genome shotgun (WGS) entry which is preliminary data.</text>
</comment>
<dbReference type="EMBL" id="JARVKM010000014">
    <property type="protein sequence ID" value="KAK9778652.1"/>
    <property type="molecule type" value="Genomic_DNA"/>
</dbReference>
<keyword evidence="1" id="KW-0472">Membrane</keyword>
<dbReference type="Proteomes" id="UP001465668">
    <property type="component" value="Unassembled WGS sequence"/>
</dbReference>
<keyword evidence="1" id="KW-1133">Transmembrane helix</keyword>
<protein>
    <submittedName>
        <fullName evidence="2">Uncharacterized protein</fullName>
    </submittedName>
</protein>
<organism evidence="2 3">
    <name type="scientific">Seiridium cardinale</name>
    <dbReference type="NCBI Taxonomy" id="138064"/>
    <lineage>
        <taxon>Eukaryota</taxon>
        <taxon>Fungi</taxon>
        <taxon>Dikarya</taxon>
        <taxon>Ascomycota</taxon>
        <taxon>Pezizomycotina</taxon>
        <taxon>Sordariomycetes</taxon>
        <taxon>Xylariomycetidae</taxon>
        <taxon>Amphisphaeriales</taxon>
        <taxon>Sporocadaceae</taxon>
        <taxon>Seiridium</taxon>
    </lineage>
</organism>
<gene>
    <name evidence="2" type="ORF">SCAR479_04275</name>
</gene>
<sequence>MVTLKMPTATELTSSSDCATPLSAWDRNTWPEYPPSRVWQDLAYKPSERPFYPFVRSSFITGPPMRQSGLRIRQQGPCSERERLWRETQAYWWNRVFDGSKGDEAEETETTGLFALIMMILETVRAGIGYLASLITAAGQAIPGRTITTKGVLDAVLGVLGLIVLLGFYATIVVFVSGVLFVLADSLVFQHYVNFERMPRPPPIWYENVPCFRSWNVAPQR</sequence>
<name>A0ABR2XXY6_9PEZI</name>
<keyword evidence="3" id="KW-1185">Reference proteome</keyword>
<proteinExistence type="predicted"/>
<evidence type="ECO:0000313" key="3">
    <source>
        <dbReference type="Proteomes" id="UP001465668"/>
    </source>
</evidence>
<keyword evidence="1" id="KW-0812">Transmembrane</keyword>
<evidence type="ECO:0000256" key="1">
    <source>
        <dbReference type="SAM" id="Phobius"/>
    </source>
</evidence>